<organism evidence="2 3">
    <name type="scientific">Nitrospira moscoviensis</name>
    <dbReference type="NCBI Taxonomy" id="42253"/>
    <lineage>
        <taxon>Bacteria</taxon>
        <taxon>Pseudomonadati</taxon>
        <taxon>Nitrospirota</taxon>
        <taxon>Nitrospiria</taxon>
        <taxon>Nitrospirales</taxon>
        <taxon>Nitrospiraceae</taxon>
        <taxon>Nitrospira</taxon>
    </lineage>
</organism>
<dbReference type="Proteomes" id="UP000069205">
    <property type="component" value="Chromosome"/>
</dbReference>
<dbReference type="InterPro" id="IPR013216">
    <property type="entry name" value="Methyltransf_11"/>
</dbReference>
<dbReference type="InterPro" id="IPR029063">
    <property type="entry name" value="SAM-dependent_MTases_sf"/>
</dbReference>
<sequence length="273" mass="30229">MVTQTVGSDGVDVKARLKAIWTAGDYDRFSRYMEAGAREFYERLNVAPGCKLLDVGCGSGQLALLAARDGAEVVGVDIAGNLVERARARARAEGLTARFEEADAEALPFEDARFDVVTSLIGAMFAPQPDRVARELLRVCVPGGMIAMANWTPQGFIGQMFKAVSKFIAPSGMPAPVLWGDEATVRQRLGHGLSELNLTRRQYRFEYPFPPSEVVEFFRLYYGPTNRAFASLDQAGQAHLRKELEEWWTRHNQSGPDCTTVYGEYLEVIGVRV</sequence>
<dbReference type="GO" id="GO:0032259">
    <property type="term" value="P:methylation"/>
    <property type="evidence" value="ECO:0007669"/>
    <property type="project" value="UniProtKB-KW"/>
</dbReference>
<evidence type="ECO:0000259" key="1">
    <source>
        <dbReference type="Pfam" id="PF08241"/>
    </source>
</evidence>
<dbReference type="OrthoDB" id="9795634at2"/>
<gene>
    <name evidence="2" type="ORF">NITMOv2_1715</name>
</gene>
<protein>
    <submittedName>
        <fullName evidence="2">Methyltransferase, ubiE family</fullName>
        <ecNumber evidence="2">2.1.1.-</ecNumber>
    </submittedName>
</protein>
<keyword evidence="3" id="KW-1185">Reference proteome</keyword>
<dbReference type="AlphaFoldDB" id="A0A0K2GB12"/>
<dbReference type="PATRIC" id="fig|42253.5.peg.1687"/>
<feature type="domain" description="Methyltransferase type 11" evidence="1">
    <location>
        <begin position="53"/>
        <end position="147"/>
    </location>
</feature>
<evidence type="ECO:0000313" key="3">
    <source>
        <dbReference type="Proteomes" id="UP000069205"/>
    </source>
</evidence>
<dbReference type="EMBL" id="CP011801">
    <property type="protein sequence ID" value="ALA58135.1"/>
    <property type="molecule type" value="Genomic_DNA"/>
</dbReference>
<reference evidence="2 3" key="1">
    <citation type="journal article" date="2015" name="Proc. Natl. Acad. Sci. U.S.A.">
        <title>Expanded metabolic versatility of ubiquitous nitrite-oxidizing bacteria from the genus Nitrospira.</title>
        <authorList>
            <person name="Koch H."/>
            <person name="Lucker S."/>
            <person name="Albertsen M."/>
            <person name="Kitzinger K."/>
            <person name="Herbold C."/>
            <person name="Spieck E."/>
            <person name="Nielsen P.H."/>
            <person name="Wagner M."/>
            <person name="Daims H."/>
        </authorList>
    </citation>
    <scope>NUCLEOTIDE SEQUENCE [LARGE SCALE GENOMIC DNA]</scope>
    <source>
        <strain evidence="2 3">NSP M-1</strain>
    </source>
</reference>
<proteinExistence type="predicted"/>
<evidence type="ECO:0000313" key="2">
    <source>
        <dbReference type="EMBL" id="ALA58135.1"/>
    </source>
</evidence>
<dbReference type="SUPFAM" id="SSF53335">
    <property type="entry name" value="S-adenosyl-L-methionine-dependent methyltransferases"/>
    <property type="match status" value="1"/>
</dbReference>
<dbReference type="GO" id="GO:0008757">
    <property type="term" value="F:S-adenosylmethionine-dependent methyltransferase activity"/>
    <property type="evidence" value="ECO:0007669"/>
    <property type="project" value="InterPro"/>
</dbReference>
<dbReference type="CDD" id="cd02440">
    <property type="entry name" value="AdoMet_MTases"/>
    <property type="match status" value="1"/>
</dbReference>
<dbReference type="PANTHER" id="PTHR43591:SF24">
    <property type="entry name" value="2-METHOXY-6-POLYPRENYL-1,4-BENZOQUINOL METHYLASE, MITOCHONDRIAL"/>
    <property type="match status" value="1"/>
</dbReference>
<dbReference type="STRING" id="42253.NITMOv2_1715"/>
<dbReference type="Pfam" id="PF08241">
    <property type="entry name" value="Methyltransf_11"/>
    <property type="match status" value="1"/>
</dbReference>
<dbReference type="Gene3D" id="3.40.50.150">
    <property type="entry name" value="Vaccinia Virus protein VP39"/>
    <property type="match status" value="1"/>
</dbReference>
<keyword evidence="2" id="KW-0808">Transferase</keyword>
<accession>A0A0K2GB12</accession>
<dbReference type="PANTHER" id="PTHR43591">
    <property type="entry name" value="METHYLTRANSFERASE"/>
    <property type="match status" value="1"/>
</dbReference>
<keyword evidence="2" id="KW-0489">Methyltransferase</keyword>
<name>A0A0K2GB12_NITMO</name>
<dbReference type="KEGG" id="nmv:NITMOv2_1715"/>
<dbReference type="EC" id="2.1.1.-" evidence="2"/>
<dbReference type="RefSeq" id="WP_053379340.1">
    <property type="nucleotide sequence ID" value="NZ_CP011801.1"/>
</dbReference>